<feature type="transmembrane region" description="Helical" evidence="1">
    <location>
        <begin position="311"/>
        <end position="336"/>
    </location>
</feature>
<organism evidence="2 3">
    <name type="scientific">Haloferax mediterranei (strain ATCC 33500 / DSM 1411 / JCM 8866 / NBRC 14739 / NCIMB 2177 / R-4)</name>
    <name type="common">Halobacterium mediterranei</name>
    <dbReference type="NCBI Taxonomy" id="523841"/>
    <lineage>
        <taxon>Archaea</taxon>
        <taxon>Methanobacteriati</taxon>
        <taxon>Methanobacteriota</taxon>
        <taxon>Stenosarchaea group</taxon>
        <taxon>Halobacteria</taxon>
        <taxon>Halobacteriales</taxon>
        <taxon>Haloferacaceae</taxon>
        <taxon>Haloferax</taxon>
    </lineage>
</organism>
<feature type="transmembrane region" description="Helical" evidence="1">
    <location>
        <begin position="111"/>
        <end position="134"/>
    </location>
</feature>
<protein>
    <recommendedName>
        <fullName evidence="4">Multidrug ABC transporter ATPase</fullName>
    </recommendedName>
</protein>
<feature type="transmembrane region" description="Helical" evidence="1">
    <location>
        <begin position="20"/>
        <end position="39"/>
    </location>
</feature>
<evidence type="ECO:0008006" key="4">
    <source>
        <dbReference type="Google" id="ProtNLM"/>
    </source>
</evidence>
<keyword evidence="1" id="KW-0472">Membrane</keyword>
<feature type="transmembrane region" description="Helical" evidence="1">
    <location>
        <begin position="183"/>
        <end position="202"/>
    </location>
</feature>
<evidence type="ECO:0000313" key="3">
    <source>
        <dbReference type="Proteomes" id="UP000006469"/>
    </source>
</evidence>
<gene>
    <name evidence="2" type="ordered locus">HFX_6052</name>
</gene>
<geneLocation type="plasmid" evidence="2 3">
    <name>pHM500</name>
</geneLocation>
<sequence>MRHISCFFHRMDVNKYRRTLSVMALSNLVLLMGVFEFSWDPHLVLLFYWFEAGVAVTREAAQSLFAALPPSKEYRPTGTRAPFPLKILADVRGGFRPARWLPPVYPQNVPYTLLTLIPLVAFWPFGGLMLTGVVTPVVETFVLPVSAALGVLAILVSQLFKLVDWFQSGEYETVSATGGVSKTHLALLFILAFVAPFVVGVVEAAGVTRVELGLVLVGSKVVYDVLELRNPGFVQSAMFIDKTAGEESTVEVPDGEPVAAFHTDQRAEFTTSVFVGVLSSFLGPTLFFVLLGGLTGMLVGSNLFGTPHGPAIGVVAGAAVVVAVRVLAQLAVGWIVGGHLVYRVYPDAVVAHNTLTSEAQWSIPREDISDVTIGDGFLASRLPDWFGTVRLDRYNGESHKIAYLTDVDAVAQLLDA</sequence>
<dbReference type="EMBL" id="CP001871">
    <property type="protein sequence ID" value="AFK21179.1"/>
    <property type="molecule type" value="Genomic_DNA"/>
</dbReference>
<keyword evidence="1" id="KW-1133">Transmembrane helix</keyword>
<dbReference type="HOGENOM" id="CLU_032880_0_0_2"/>
<dbReference type="InterPro" id="IPR045466">
    <property type="entry name" value="DUF6498"/>
</dbReference>
<feature type="transmembrane region" description="Helical" evidence="1">
    <location>
        <begin position="273"/>
        <end position="299"/>
    </location>
</feature>
<proteinExistence type="predicted"/>
<accession>I3RAB9</accession>
<dbReference type="Pfam" id="PF20108">
    <property type="entry name" value="DUF6498"/>
    <property type="match status" value="1"/>
</dbReference>
<reference evidence="2 3" key="1">
    <citation type="journal article" date="2012" name="J. Bacteriol.">
        <title>Complete genome sequence of the metabolically versatile halophilic archaeon Haloferax mediterranei, a poly(3-hydroxybutyrate-co-3-hydroxyvalerate) producer.</title>
        <authorList>
            <person name="Han J."/>
            <person name="Zhang F."/>
            <person name="Hou J."/>
            <person name="Liu X."/>
            <person name="Li M."/>
            <person name="Liu H."/>
            <person name="Cai L."/>
            <person name="Zhang B."/>
            <person name="Chen Y."/>
            <person name="Zhou J."/>
            <person name="Hu S."/>
            <person name="Xiang H."/>
        </authorList>
    </citation>
    <scope>NUCLEOTIDE SEQUENCE [LARGE SCALE GENOMIC DNA]</scope>
    <source>
        <strain evidence="3">ATCC 33500 / DSM 1411 / JCM 8866 / NBRC 14739 / NCIMB 2177 / R-4</strain>
        <plasmid evidence="3">pHM500</plasmid>
    </source>
</reference>
<evidence type="ECO:0000256" key="1">
    <source>
        <dbReference type="SAM" id="Phobius"/>
    </source>
</evidence>
<feature type="transmembrane region" description="Helical" evidence="1">
    <location>
        <begin position="141"/>
        <end position="163"/>
    </location>
</feature>
<evidence type="ECO:0000313" key="2">
    <source>
        <dbReference type="EMBL" id="AFK21179.1"/>
    </source>
</evidence>
<name>I3RAB9_HALMT</name>
<dbReference type="AlphaFoldDB" id="I3RAB9"/>
<keyword evidence="1" id="KW-0812">Transmembrane</keyword>
<keyword evidence="2" id="KW-0614">Plasmid</keyword>
<dbReference type="Proteomes" id="UP000006469">
    <property type="component" value="Plasmid pHM500"/>
</dbReference>
<dbReference type="KEGG" id="hme:HFX_6052"/>